<evidence type="ECO:0000313" key="2">
    <source>
        <dbReference type="EMBL" id="BBL71997.1"/>
    </source>
</evidence>
<organism evidence="2 3">
    <name type="scientific">Methylogaea oryzae</name>
    <dbReference type="NCBI Taxonomy" id="1295382"/>
    <lineage>
        <taxon>Bacteria</taxon>
        <taxon>Pseudomonadati</taxon>
        <taxon>Pseudomonadota</taxon>
        <taxon>Gammaproteobacteria</taxon>
        <taxon>Methylococcales</taxon>
        <taxon>Methylococcaceae</taxon>
        <taxon>Methylogaea</taxon>
    </lineage>
</organism>
<dbReference type="AlphaFoldDB" id="A0A8D4VSY0"/>
<dbReference type="GO" id="GO:0051537">
    <property type="term" value="F:2 iron, 2 sulfur cluster binding"/>
    <property type="evidence" value="ECO:0007669"/>
    <property type="project" value="InterPro"/>
</dbReference>
<dbReference type="InterPro" id="IPR017941">
    <property type="entry name" value="Rieske_2Fe-2S"/>
</dbReference>
<dbReference type="PANTHER" id="PTHR21496:SF23">
    <property type="entry name" value="3-PHENYLPROPIONATE_CINNAMIC ACID DIOXYGENASE FERREDOXIN SUBUNIT"/>
    <property type="match status" value="1"/>
</dbReference>
<dbReference type="PANTHER" id="PTHR21496">
    <property type="entry name" value="FERREDOXIN-RELATED"/>
    <property type="match status" value="1"/>
</dbReference>
<proteinExistence type="predicted"/>
<evidence type="ECO:0000313" key="3">
    <source>
        <dbReference type="Proteomes" id="UP000824988"/>
    </source>
</evidence>
<accession>A0A8D4VSY0</accession>
<dbReference type="KEGG" id="moz:MoryE10_26030"/>
<feature type="domain" description="Rieske" evidence="1">
    <location>
        <begin position="5"/>
        <end position="100"/>
    </location>
</feature>
<dbReference type="RefSeq" id="WP_221047306.1">
    <property type="nucleotide sequence ID" value="NZ_AP019782.1"/>
</dbReference>
<reference evidence="2" key="1">
    <citation type="submission" date="2019-06" db="EMBL/GenBank/DDBJ databases">
        <title>Complete genome sequence of Methylogaea oryzae strain JCM16910.</title>
        <authorList>
            <person name="Asakawa S."/>
        </authorList>
    </citation>
    <scope>NUCLEOTIDE SEQUENCE</scope>
    <source>
        <strain evidence="2">E10</strain>
    </source>
</reference>
<dbReference type="Pfam" id="PF00355">
    <property type="entry name" value="Rieske"/>
    <property type="match status" value="1"/>
</dbReference>
<dbReference type="Proteomes" id="UP000824988">
    <property type="component" value="Chromosome"/>
</dbReference>
<name>A0A8D4VSY0_9GAMM</name>
<dbReference type="PROSITE" id="PS51296">
    <property type="entry name" value="RIESKE"/>
    <property type="match status" value="1"/>
</dbReference>
<dbReference type="EMBL" id="AP019782">
    <property type="protein sequence ID" value="BBL71997.1"/>
    <property type="molecule type" value="Genomic_DNA"/>
</dbReference>
<sequence>MSDWIDVCPAADLPPGGRALVDVDGTPVAVFNLEGEYYAIHDVCSHDGAEIASGCLEGDEIVCPRHGARFCIRTGAVTKPPAYEDIAVFPVRLEGGAVQVRDDRWD</sequence>
<evidence type="ECO:0000259" key="1">
    <source>
        <dbReference type="PROSITE" id="PS51296"/>
    </source>
</evidence>
<gene>
    <name evidence="2" type="ORF">MoryE10_26030</name>
</gene>
<keyword evidence="3" id="KW-1185">Reference proteome</keyword>
<dbReference type="CDD" id="cd03528">
    <property type="entry name" value="Rieske_RO_ferredoxin"/>
    <property type="match status" value="1"/>
</dbReference>
<protein>
    <submittedName>
        <fullName evidence="2">(2Fe-2S)-binding protein</fullName>
    </submittedName>
</protein>